<keyword evidence="12" id="KW-1185">Reference proteome</keyword>
<keyword evidence="3" id="KW-1003">Cell membrane</keyword>
<dbReference type="PANTHER" id="PTHR33281:SF19">
    <property type="entry name" value="VOLTAGE-DEPENDENT ANION CHANNEL-FORMING PROTEIN YNEE"/>
    <property type="match status" value="1"/>
</dbReference>
<evidence type="ECO:0000313" key="12">
    <source>
        <dbReference type="Proteomes" id="UP001515480"/>
    </source>
</evidence>
<keyword evidence="6" id="KW-0406">Ion transport</keyword>
<evidence type="ECO:0000256" key="9">
    <source>
        <dbReference type="SAM" id="Phobius"/>
    </source>
</evidence>
<evidence type="ECO:0000256" key="5">
    <source>
        <dbReference type="ARBA" id="ARBA00022989"/>
    </source>
</evidence>
<sequence>MSGETAARRRSMAAARRRLPLALLLASIPGTPSFQPTRTAHAPPRRLRAPPPSRHALFLCGKEESSAPPPPPDLFSIQSVDHSTLVEALTDKARLDALRLCDYSHLPYDPNQFFRTALHLKGRNLKLILPALVSLLAWGVLCSLVLPRTPRLRVRIEVLEIVSRSLLPPVSFLLVFRIGRAATRFWDARSALGRLILECRTACSTSTVAFASCPELLDRFLRWLAVYPIVVKNFLRKRHRGRELRMQELQPLLTEGEATAVLASEWGPIIVLDELRRLAFIASSRAASETAVRSQCYRALNSGIDQLTAAWSTMERIDNTPLPFVYVAHLRTILLLYLYVLFVTTIAQLGGLVLPGLLASSWALLGIEAAAVECSSPFQCKPNHLLFGRTSIIIAEGMAQTLKSRSEI</sequence>
<protein>
    <recommendedName>
        <fullName evidence="13">Bestrophin homolog</fullName>
    </recommendedName>
</protein>
<evidence type="ECO:0000256" key="3">
    <source>
        <dbReference type="ARBA" id="ARBA00022475"/>
    </source>
</evidence>
<evidence type="ECO:0000256" key="1">
    <source>
        <dbReference type="ARBA" id="ARBA00004651"/>
    </source>
</evidence>
<feature type="chain" id="PRO_5044274127" description="Bestrophin homolog" evidence="10">
    <location>
        <begin position="34"/>
        <end position="408"/>
    </location>
</feature>
<dbReference type="Pfam" id="PF25539">
    <property type="entry name" value="Bestrophin_2"/>
    <property type="match status" value="1"/>
</dbReference>
<dbReference type="GO" id="GO:0005254">
    <property type="term" value="F:chloride channel activity"/>
    <property type="evidence" value="ECO:0007669"/>
    <property type="project" value="InterPro"/>
</dbReference>
<dbReference type="EMBL" id="JBGBPQ010000002">
    <property type="protein sequence ID" value="KAL1528963.1"/>
    <property type="molecule type" value="Genomic_DNA"/>
</dbReference>
<dbReference type="AlphaFoldDB" id="A0AB34K387"/>
<dbReference type="GO" id="GO:0005886">
    <property type="term" value="C:plasma membrane"/>
    <property type="evidence" value="ECO:0007669"/>
    <property type="project" value="UniProtKB-SubCell"/>
</dbReference>
<evidence type="ECO:0000256" key="2">
    <source>
        <dbReference type="ARBA" id="ARBA00022448"/>
    </source>
</evidence>
<feature type="transmembrane region" description="Helical" evidence="9">
    <location>
        <begin position="127"/>
        <end position="146"/>
    </location>
</feature>
<organism evidence="11 12">
    <name type="scientific">Prymnesium parvum</name>
    <name type="common">Toxic golden alga</name>
    <dbReference type="NCBI Taxonomy" id="97485"/>
    <lineage>
        <taxon>Eukaryota</taxon>
        <taxon>Haptista</taxon>
        <taxon>Haptophyta</taxon>
        <taxon>Prymnesiophyceae</taxon>
        <taxon>Prymnesiales</taxon>
        <taxon>Prymnesiaceae</taxon>
        <taxon>Prymnesium</taxon>
    </lineage>
</organism>
<evidence type="ECO:0000313" key="11">
    <source>
        <dbReference type="EMBL" id="KAL1528963.1"/>
    </source>
</evidence>
<dbReference type="InterPro" id="IPR044669">
    <property type="entry name" value="YneE/VCCN1/2-like"/>
</dbReference>
<keyword evidence="2" id="KW-0813">Transport</keyword>
<dbReference type="Proteomes" id="UP001515480">
    <property type="component" value="Unassembled WGS sequence"/>
</dbReference>
<reference evidence="11 12" key="1">
    <citation type="journal article" date="2024" name="Science">
        <title>Giant polyketide synthase enzymes in the biosynthesis of giant marine polyether toxins.</title>
        <authorList>
            <person name="Fallon T.R."/>
            <person name="Shende V.V."/>
            <person name="Wierzbicki I.H."/>
            <person name="Pendleton A.L."/>
            <person name="Watervoot N.F."/>
            <person name="Auber R.P."/>
            <person name="Gonzalez D.J."/>
            <person name="Wisecaver J.H."/>
            <person name="Moore B.S."/>
        </authorList>
    </citation>
    <scope>NUCLEOTIDE SEQUENCE [LARGE SCALE GENOMIC DNA]</scope>
    <source>
        <strain evidence="11 12">12B1</strain>
    </source>
</reference>
<feature type="transmembrane region" description="Helical" evidence="9">
    <location>
        <begin position="334"/>
        <end position="358"/>
    </location>
</feature>
<keyword evidence="10" id="KW-0732">Signal</keyword>
<accession>A0AB34K387</accession>
<comment type="subcellular location">
    <subcellularLocation>
        <location evidence="1">Cell membrane</location>
        <topology evidence="1">Multi-pass membrane protein</topology>
    </subcellularLocation>
</comment>
<evidence type="ECO:0000256" key="8">
    <source>
        <dbReference type="SAM" id="MobiDB-lite"/>
    </source>
</evidence>
<proteinExistence type="predicted"/>
<gene>
    <name evidence="11" type="ORF">AB1Y20_010284</name>
</gene>
<evidence type="ECO:0000256" key="6">
    <source>
        <dbReference type="ARBA" id="ARBA00023065"/>
    </source>
</evidence>
<evidence type="ECO:0000256" key="4">
    <source>
        <dbReference type="ARBA" id="ARBA00022692"/>
    </source>
</evidence>
<evidence type="ECO:0000256" key="10">
    <source>
        <dbReference type="SAM" id="SignalP"/>
    </source>
</evidence>
<keyword evidence="4 9" id="KW-0812">Transmembrane</keyword>
<dbReference type="PANTHER" id="PTHR33281">
    <property type="entry name" value="UPF0187 PROTEIN YNEE"/>
    <property type="match status" value="1"/>
</dbReference>
<evidence type="ECO:0000256" key="7">
    <source>
        <dbReference type="ARBA" id="ARBA00023136"/>
    </source>
</evidence>
<keyword evidence="5 9" id="KW-1133">Transmembrane helix</keyword>
<keyword evidence="7 9" id="KW-0472">Membrane</keyword>
<comment type="caution">
    <text evidence="11">The sequence shown here is derived from an EMBL/GenBank/DDBJ whole genome shotgun (WGS) entry which is preliminary data.</text>
</comment>
<feature type="region of interest" description="Disordered" evidence="8">
    <location>
        <begin position="29"/>
        <end position="48"/>
    </location>
</feature>
<feature type="signal peptide" evidence="10">
    <location>
        <begin position="1"/>
        <end position="33"/>
    </location>
</feature>
<name>A0AB34K387_PRYPA</name>
<evidence type="ECO:0008006" key="13">
    <source>
        <dbReference type="Google" id="ProtNLM"/>
    </source>
</evidence>